<dbReference type="AlphaFoldDB" id="G8U0R8"/>
<feature type="transmembrane region" description="Helical" evidence="17">
    <location>
        <begin position="208"/>
        <end position="225"/>
    </location>
</feature>
<organism evidence="18 19">
    <name type="scientific">Sulfobacillus acidophilus (strain ATCC 700253 / DSM 10332 / NAL)</name>
    <dbReference type="NCBI Taxonomy" id="679936"/>
    <lineage>
        <taxon>Bacteria</taxon>
        <taxon>Bacillati</taxon>
        <taxon>Bacillota</taxon>
        <taxon>Clostridia</taxon>
        <taxon>Eubacteriales</taxon>
        <taxon>Clostridiales Family XVII. Incertae Sedis</taxon>
        <taxon>Sulfobacillus</taxon>
    </lineage>
</organism>
<name>G8U0R8_SULAD</name>
<dbReference type="STRING" id="679936.Sulac_1878"/>
<feature type="transmembrane region" description="Helical" evidence="17">
    <location>
        <begin position="78"/>
        <end position="96"/>
    </location>
</feature>
<evidence type="ECO:0000256" key="6">
    <source>
        <dbReference type="ARBA" id="ARBA00022692"/>
    </source>
</evidence>
<dbReference type="KEGG" id="sap:Sulac_1878"/>
<evidence type="ECO:0000256" key="2">
    <source>
        <dbReference type="ARBA" id="ARBA00010621"/>
    </source>
</evidence>
<feature type="transmembrane region" description="Helical" evidence="17">
    <location>
        <begin position="102"/>
        <end position="122"/>
    </location>
</feature>
<keyword evidence="7 17" id="KW-0378">Hydrolase</keyword>
<evidence type="ECO:0000256" key="9">
    <source>
        <dbReference type="ARBA" id="ARBA00022984"/>
    </source>
</evidence>
<evidence type="ECO:0000313" key="19">
    <source>
        <dbReference type="Proteomes" id="UP000005439"/>
    </source>
</evidence>
<evidence type="ECO:0000256" key="15">
    <source>
        <dbReference type="ARBA" id="ARBA00032932"/>
    </source>
</evidence>
<comment type="similarity">
    <text evidence="2 17">Belongs to the UppP family.</text>
</comment>
<dbReference type="PANTHER" id="PTHR30622">
    <property type="entry name" value="UNDECAPRENYL-DIPHOSPHATASE"/>
    <property type="match status" value="1"/>
</dbReference>
<evidence type="ECO:0000256" key="7">
    <source>
        <dbReference type="ARBA" id="ARBA00022801"/>
    </source>
</evidence>
<evidence type="ECO:0000256" key="13">
    <source>
        <dbReference type="ARBA" id="ARBA00023316"/>
    </source>
</evidence>
<evidence type="ECO:0000256" key="16">
    <source>
        <dbReference type="ARBA" id="ARBA00047594"/>
    </source>
</evidence>
<dbReference type="GO" id="GO:0005886">
    <property type="term" value="C:plasma membrane"/>
    <property type="evidence" value="ECO:0007669"/>
    <property type="project" value="UniProtKB-SubCell"/>
</dbReference>
<dbReference type="GO" id="GO:0071555">
    <property type="term" value="P:cell wall organization"/>
    <property type="evidence" value="ECO:0007669"/>
    <property type="project" value="UniProtKB-KW"/>
</dbReference>
<dbReference type="EMBL" id="CP003179">
    <property type="protein sequence ID" value="AEW05371.1"/>
    <property type="molecule type" value="Genomic_DNA"/>
</dbReference>
<comment type="miscellaneous">
    <text evidence="17">Bacitracin is thought to be involved in the inhibition of peptidoglycan synthesis by sequestering undecaprenyl diphosphate, thereby reducing the pool of lipid carrier available.</text>
</comment>
<gene>
    <name evidence="17" type="primary">uppP</name>
    <name evidence="18" type="ordered locus">Sulac_1878</name>
</gene>
<evidence type="ECO:0000256" key="14">
    <source>
        <dbReference type="ARBA" id="ARBA00032707"/>
    </source>
</evidence>
<dbReference type="HAMAP" id="MF_01006">
    <property type="entry name" value="Undec_diphosphatase"/>
    <property type="match status" value="1"/>
</dbReference>
<comment type="catalytic activity">
    <reaction evidence="16 17">
        <text>di-trans,octa-cis-undecaprenyl diphosphate + H2O = di-trans,octa-cis-undecaprenyl phosphate + phosphate + H(+)</text>
        <dbReference type="Rhea" id="RHEA:28094"/>
        <dbReference type="ChEBI" id="CHEBI:15377"/>
        <dbReference type="ChEBI" id="CHEBI:15378"/>
        <dbReference type="ChEBI" id="CHEBI:43474"/>
        <dbReference type="ChEBI" id="CHEBI:58405"/>
        <dbReference type="ChEBI" id="CHEBI:60392"/>
        <dbReference type="EC" id="3.6.1.27"/>
    </reaction>
</comment>
<keyword evidence="6 17" id="KW-0812">Transmembrane</keyword>
<dbReference type="GO" id="GO:0009252">
    <property type="term" value="P:peptidoglycan biosynthetic process"/>
    <property type="evidence" value="ECO:0007669"/>
    <property type="project" value="UniProtKB-KW"/>
</dbReference>
<dbReference type="PANTHER" id="PTHR30622:SF4">
    <property type="entry name" value="UNDECAPRENYL-DIPHOSPHATASE"/>
    <property type="match status" value="1"/>
</dbReference>
<reference evidence="19" key="1">
    <citation type="submission" date="2011-12" db="EMBL/GenBank/DDBJ databases">
        <title>The complete genome of chromosome of Sulfobacillus acidophilus DSM 10332.</title>
        <authorList>
            <person name="Lucas S."/>
            <person name="Han J."/>
            <person name="Lapidus A."/>
            <person name="Bruce D."/>
            <person name="Goodwin L."/>
            <person name="Pitluck S."/>
            <person name="Peters L."/>
            <person name="Kyrpides N."/>
            <person name="Mavromatis K."/>
            <person name="Ivanova N."/>
            <person name="Mikhailova N."/>
            <person name="Chertkov O."/>
            <person name="Saunders E."/>
            <person name="Detter J.C."/>
            <person name="Tapia R."/>
            <person name="Han C."/>
            <person name="Land M."/>
            <person name="Hauser L."/>
            <person name="Markowitz V."/>
            <person name="Cheng J.-F."/>
            <person name="Hugenholtz P."/>
            <person name="Woyke T."/>
            <person name="Wu D."/>
            <person name="Pukall R."/>
            <person name="Gehrich-Schroeter G."/>
            <person name="Schneider S."/>
            <person name="Klenk H.-P."/>
            <person name="Eisen J.A."/>
        </authorList>
    </citation>
    <scope>NUCLEOTIDE SEQUENCE [LARGE SCALE GENOMIC DNA]</scope>
    <source>
        <strain evidence="19">ATCC 700253 / DSM 10332 / NAL</strain>
    </source>
</reference>
<evidence type="ECO:0000256" key="10">
    <source>
        <dbReference type="ARBA" id="ARBA00022989"/>
    </source>
</evidence>
<keyword evidence="11 17" id="KW-0472">Membrane</keyword>
<protein>
    <recommendedName>
        <fullName evidence="4 17">Undecaprenyl-diphosphatase</fullName>
        <ecNumber evidence="3 17">3.6.1.27</ecNumber>
    </recommendedName>
    <alternativeName>
        <fullName evidence="15 17">Bacitracin resistance protein</fullName>
    </alternativeName>
    <alternativeName>
        <fullName evidence="14 17">Undecaprenyl pyrophosphate phosphatase</fullName>
    </alternativeName>
</protein>
<evidence type="ECO:0000256" key="12">
    <source>
        <dbReference type="ARBA" id="ARBA00023251"/>
    </source>
</evidence>
<dbReference type="EC" id="3.6.1.27" evidence="3 17"/>
<dbReference type="Pfam" id="PF02673">
    <property type="entry name" value="BacA"/>
    <property type="match status" value="1"/>
</dbReference>
<keyword evidence="13 17" id="KW-0961">Cell wall biogenesis/degradation</keyword>
<evidence type="ECO:0000256" key="5">
    <source>
        <dbReference type="ARBA" id="ARBA00022475"/>
    </source>
</evidence>
<evidence type="ECO:0000256" key="11">
    <source>
        <dbReference type="ARBA" id="ARBA00023136"/>
    </source>
</evidence>
<keyword evidence="10 17" id="KW-1133">Transmembrane helix</keyword>
<sequence length="257" mass="27453">MWPLVALGVLQGLTEFLPISSSGHLVLVKHGFHVTAPGAAMEIALHGGTLLAIIIMYRERLASLIRGGLARDPASWRLLAQLAVASIPAAVVGYTLGSRITAFFTLSGASLGFILTSFLLWMTPASEYGERHLAHLRWSDALWIGIAQALALWPGLSRSGSTIVMGRTVGLDPASAAEFSFLMAIPVTLGAMLLSWPDMTRLAGPTPLALGLGMLASAVTGLFAIKWVKRLLLHNRTWRLLGFYTLGLALIGWFIGG</sequence>
<comment type="subcellular location">
    <subcellularLocation>
        <location evidence="1 17">Cell membrane</location>
        <topology evidence="1 17">Multi-pass membrane protein</topology>
    </subcellularLocation>
</comment>
<dbReference type="HOGENOM" id="CLU_060296_1_2_9"/>
<reference evidence="18 19" key="2">
    <citation type="journal article" date="2012" name="Stand. Genomic Sci.">
        <title>Complete genome sequence of the moderately thermophilic mineral-sulfide-oxidizing firmicute Sulfobacillus acidophilus type strain (NAL(T)).</title>
        <authorList>
            <person name="Anderson I."/>
            <person name="Chertkov O."/>
            <person name="Chen A."/>
            <person name="Saunders E."/>
            <person name="Lapidus A."/>
            <person name="Nolan M."/>
            <person name="Lucas S."/>
            <person name="Hammon N."/>
            <person name="Deshpande S."/>
            <person name="Cheng J.F."/>
            <person name="Han C."/>
            <person name="Tapia R."/>
            <person name="Goodwin L.A."/>
            <person name="Pitluck S."/>
            <person name="Liolios K."/>
            <person name="Pagani I."/>
            <person name="Ivanova N."/>
            <person name="Mikhailova N."/>
            <person name="Pati A."/>
            <person name="Palaniappan K."/>
            <person name="Land M."/>
            <person name="Pan C."/>
            <person name="Rohde M."/>
            <person name="Pukall R."/>
            <person name="Goker M."/>
            <person name="Detter J.C."/>
            <person name="Woyke T."/>
            <person name="Bristow J."/>
            <person name="Eisen J.A."/>
            <person name="Markowitz V."/>
            <person name="Hugenholtz P."/>
            <person name="Kyrpides N.C."/>
            <person name="Klenk H.P."/>
            <person name="Mavromatis K."/>
        </authorList>
    </citation>
    <scope>NUCLEOTIDE SEQUENCE [LARGE SCALE GENOMIC DNA]</scope>
    <source>
        <strain evidence="19">ATCC 700253 / DSM 10332 / NAL</strain>
    </source>
</reference>
<keyword evidence="5 17" id="KW-1003">Cell membrane</keyword>
<keyword evidence="19" id="KW-1185">Reference proteome</keyword>
<feature type="transmembrane region" description="Helical" evidence="17">
    <location>
        <begin position="237"/>
        <end position="256"/>
    </location>
</feature>
<evidence type="ECO:0000313" key="18">
    <source>
        <dbReference type="EMBL" id="AEW05371.1"/>
    </source>
</evidence>
<keyword evidence="8 17" id="KW-0133">Cell shape</keyword>
<dbReference type="GO" id="GO:0046677">
    <property type="term" value="P:response to antibiotic"/>
    <property type="evidence" value="ECO:0007669"/>
    <property type="project" value="UniProtKB-UniRule"/>
</dbReference>
<comment type="function">
    <text evidence="17">Catalyzes the dephosphorylation of undecaprenyl diphosphate (UPP). Confers resistance to bacitracin.</text>
</comment>
<evidence type="ECO:0000256" key="4">
    <source>
        <dbReference type="ARBA" id="ARBA00021581"/>
    </source>
</evidence>
<dbReference type="PATRIC" id="fig|679936.5.peg.1944"/>
<dbReference type="GO" id="GO:0050380">
    <property type="term" value="F:undecaprenyl-diphosphatase activity"/>
    <property type="evidence" value="ECO:0007669"/>
    <property type="project" value="UniProtKB-UniRule"/>
</dbReference>
<evidence type="ECO:0000256" key="8">
    <source>
        <dbReference type="ARBA" id="ARBA00022960"/>
    </source>
</evidence>
<dbReference type="Proteomes" id="UP000005439">
    <property type="component" value="Chromosome"/>
</dbReference>
<accession>G8U0R8</accession>
<evidence type="ECO:0000256" key="17">
    <source>
        <dbReference type="HAMAP-Rule" id="MF_01006"/>
    </source>
</evidence>
<keyword evidence="12 17" id="KW-0046">Antibiotic resistance</keyword>
<feature type="transmembrane region" description="Helical" evidence="17">
    <location>
        <begin position="38"/>
        <end position="57"/>
    </location>
</feature>
<dbReference type="InterPro" id="IPR003824">
    <property type="entry name" value="UppP"/>
</dbReference>
<proteinExistence type="inferred from homology"/>
<evidence type="ECO:0000256" key="1">
    <source>
        <dbReference type="ARBA" id="ARBA00004651"/>
    </source>
</evidence>
<keyword evidence="9 17" id="KW-0573">Peptidoglycan synthesis</keyword>
<feature type="transmembrane region" description="Helical" evidence="17">
    <location>
        <begin position="176"/>
        <end position="196"/>
    </location>
</feature>
<dbReference type="GO" id="GO:0008360">
    <property type="term" value="P:regulation of cell shape"/>
    <property type="evidence" value="ECO:0007669"/>
    <property type="project" value="UniProtKB-KW"/>
</dbReference>
<evidence type="ECO:0000256" key="3">
    <source>
        <dbReference type="ARBA" id="ARBA00012374"/>
    </source>
</evidence>